<proteinExistence type="predicted"/>
<organism evidence="1 2">
    <name type="scientific">Romanomermis culicivorax</name>
    <name type="common">Nematode worm</name>
    <dbReference type="NCBI Taxonomy" id="13658"/>
    <lineage>
        <taxon>Eukaryota</taxon>
        <taxon>Metazoa</taxon>
        <taxon>Ecdysozoa</taxon>
        <taxon>Nematoda</taxon>
        <taxon>Enoplea</taxon>
        <taxon>Dorylaimia</taxon>
        <taxon>Mermithida</taxon>
        <taxon>Mermithoidea</taxon>
        <taxon>Mermithidae</taxon>
        <taxon>Romanomermis</taxon>
    </lineage>
</organism>
<dbReference type="WBParaSite" id="nRc.2.0.1.t32578-RA">
    <property type="protein sequence ID" value="nRc.2.0.1.t32578-RA"/>
    <property type="gene ID" value="nRc.2.0.1.g32578"/>
</dbReference>
<evidence type="ECO:0000313" key="1">
    <source>
        <dbReference type="Proteomes" id="UP000887565"/>
    </source>
</evidence>
<dbReference type="AlphaFoldDB" id="A0A915K199"/>
<sequence length="134" mass="14871">MQQTLPALRKNTSAHGHGLPTWDSNNACCCSSLGMDFVVSFAATAKIRNPSQCKPINDAKKDWQHQHDCIGRFLVHHRRDADCLSTDLATKYPHLVLSAPAALRILRPEVARRALEFTANGTIRTTPVDKILLD</sequence>
<keyword evidence="1" id="KW-1185">Reference proteome</keyword>
<evidence type="ECO:0000313" key="2">
    <source>
        <dbReference type="WBParaSite" id="nRc.2.0.1.t32578-RA"/>
    </source>
</evidence>
<protein>
    <submittedName>
        <fullName evidence="2">Uncharacterized protein</fullName>
    </submittedName>
</protein>
<accession>A0A915K199</accession>
<reference evidence="2" key="1">
    <citation type="submission" date="2022-11" db="UniProtKB">
        <authorList>
            <consortium name="WormBaseParasite"/>
        </authorList>
    </citation>
    <scope>IDENTIFICATION</scope>
</reference>
<name>A0A915K199_ROMCU</name>
<dbReference type="Proteomes" id="UP000887565">
    <property type="component" value="Unplaced"/>
</dbReference>